<organism evidence="2">
    <name type="scientific">marine metagenome</name>
    <dbReference type="NCBI Taxonomy" id="408172"/>
    <lineage>
        <taxon>unclassified sequences</taxon>
        <taxon>metagenomes</taxon>
        <taxon>ecological metagenomes</taxon>
    </lineage>
</organism>
<reference evidence="2" key="1">
    <citation type="submission" date="2018-05" db="EMBL/GenBank/DDBJ databases">
        <authorList>
            <person name="Lanie J.A."/>
            <person name="Ng W.-L."/>
            <person name="Kazmierczak K.M."/>
            <person name="Andrzejewski T.M."/>
            <person name="Davidsen T.M."/>
            <person name="Wayne K.J."/>
            <person name="Tettelin H."/>
            <person name="Glass J.I."/>
            <person name="Rusch D."/>
            <person name="Podicherti R."/>
            <person name="Tsui H.-C.T."/>
            <person name="Winkler M.E."/>
        </authorList>
    </citation>
    <scope>NUCLEOTIDE SEQUENCE</scope>
</reference>
<dbReference type="InterPro" id="IPR051317">
    <property type="entry name" value="Gfo/Idh/MocA_oxidoreduct"/>
</dbReference>
<dbReference type="PANTHER" id="PTHR43708:SF8">
    <property type="entry name" value="OXIDOREDUCTASE"/>
    <property type="match status" value="1"/>
</dbReference>
<dbReference type="EMBL" id="UINC01158748">
    <property type="protein sequence ID" value="SVD56452.1"/>
    <property type="molecule type" value="Genomic_DNA"/>
</dbReference>
<evidence type="ECO:0000259" key="1">
    <source>
        <dbReference type="Pfam" id="PF22725"/>
    </source>
</evidence>
<evidence type="ECO:0000313" key="2">
    <source>
        <dbReference type="EMBL" id="SVD56452.1"/>
    </source>
</evidence>
<protein>
    <recommendedName>
        <fullName evidence="1">GFO/IDH/MocA-like oxidoreductase domain-containing protein</fullName>
    </recommendedName>
</protein>
<name>A0A382WCE2_9ZZZZ</name>
<dbReference type="SUPFAM" id="SSF55347">
    <property type="entry name" value="Glyceraldehyde-3-phosphate dehydrogenase-like, C-terminal domain"/>
    <property type="match status" value="1"/>
</dbReference>
<gene>
    <name evidence="2" type="ORF">METZ01_LOCUS409306</name>
</gene>
<sequence>AKAGVKLGVGHERRFEPALMEIKRMIDAGELGTVLHVESNFSHDKLANVPDGDWRTSSVDSPVASMTAMGIHLSDAYLSMLGPITEVFAQTVHLVGAAPTGDLVSVQVGFESGASGYFSSVLATPLFLRYQVFGADAWAEARNETHPDTEGVTHLTVYRTGVDPVTTTYEWVDTVRENLHAFADSITGEGDYPFTAAQNIANISVLEAVCASAKSGTVEKVA</sequence>
<feature type="non-terminal residue" evidence="2">
    <location>
        <position position="1"/>
    </location>
</feature>
<dbReference type="Pfam" id="PF22725">
    <property type="entry name" value="GFO_IDH_MocA_C3"/>
    <property type="match status" value="1"/>
</dbReference>
<accession>A0A382WCE2</accession>
<dbReference type="PANTHER" id="PTHR43708">
    <property type="entry name" value="CONSERVED EXPRESSED OXIDOREDUCTASE (EUROFUNG)"/>
    <property type="match status" value="1"/>
</dbReference>
<dbReference type="Gene3D" id="3.30.360.10">
    <property type="entry name" value="Dihydrodipicolinate Reductase, domain 2"/>
    <property type="match status" value="1"/>
</dbReference>
<dbReference type="AlphaFoldDB" id="A0A382WCE2"/>
<feature type="domain" description="GFO/IDH/MocA-like oxidoreductase" evidence="1">
    <location>
        <begin position="21"/>
        <end position="139"/>
    </location>
</feature>
<dbReference type="InterPro" id="IPR055170">
    <property type="entry name" value="GFO_IDH_MocA-like_dom"/>
</dbReference>
<proteinExistence type="predicted"/>